<evidence type="ECO:0000313" key="2">
    <source>
        <dbReference type="EMBL" id="KAJ1151071.1"/>
    </source>
</evidence>
<evidence type="ECO:0000313" key="3">
    <source>
        <dbReference type="Proteomes" id="UP001066276"/>
    </source>
</evidence>
<reference evidence="2" key="1">
    <citation type="journal article" date="2022" name="bioRxiv">
        <title>Sequencing and chromosome-scale assembly of the giantPleurodeles waltlgenome.</title>
        <authorList>
            <person name="Brown T."/>
            <person name="Elewa A."/>
            <person name="Iarovenko S."/>
            <person name="Subramanian E."/>
            <person name="Araus A.J."/>
            <person name="Petzold A."/>
            <person name="Susuki M."/>
            <person name="Suzuki K.-i.T."/>
            <person name="Hayashi T."/>
            <person name="Toyoda A."/>
            <person name="Oliveira C."/>
            <person name="Osipova E."/>
            <person name="Leigh N.D."/>
            <person name="Simon A."/>
            <person name="Yun M.H."/>
        </authorList>
    </citation>
    <scope>NUCLEOTIDE SEQUENCE</scope>
    <source>
        <strain evidence="2">20211129_DDA</strain>
        <tissue evidence="2">Liver</tissue>
    </source>
</reference>
<dbReference type="EMBL" id="JANPWB010000009">
    <property type="protein sequence ID" value="KAJ1151071.1"/>
    <property type="molecule type" value="Genomic_DNA"/>
</dbReference>
<feature type="region of interest" description="Disordered" evidence="1">
    <location>
        <begin position="1"/>
        <end position="28"/>
    </location>
</feature>
<gene>
    <name evidence="2" type="ORF">NDU88_003858</name>
</gene>
<keyword evidence="3" id="KW-1185">Reference proteome</keyword>
<comment type="caution">
    <text evidence="2">The sequence shown here is derived from an EMBL/GenBank/DDBJ whole genome shotgun (WGS) entry which is preliminary data.</text>
</comment>
<feature type="compositionally biased region" description="Polar residues" evidence="1">
    <location>
        <begin position="1"/>
        <end position="13"/>
    </location>
</feature>
<name>A0AAV7RE45_PLEWA</name>
<organism evidence="2 3">
    <name type="scientific">Pleurodeles waltl</name>
    <name type="common">Iberian ribbed newt</name>
    <dbReference type="NCBI Taxonomy" id="8319"/>
    <lineage>
        <taxon>Eukaryota</taxon>
        <taxon>Metazoa</taxon>
        <taxon>Chordata</taxon>
        <taxon>Craniata</taxon>
        <taxon>Vertebrata</taxon>
        <taxon>Euteleostomi</taxon>
        <taxon>Amphibia</taxon>
        <taxon>Batrachia</taxon>
        <taxon>Caudata</taxon>
        <taxon>Salamandroidea</taxon>
        <taxon>Salamandridae</taxon>
        <taxon>Pleurodelinae</taxon>
        <taxon>Pleurodeles</taxon>
    </lineage>
</organism>
<dbReference type="Proteomes" id="UP001066276">
    <property type="component" value="Chromosome 5"/>
</dbReference>
<accession>A0AAV7RE45</accession>
<sequence length="127" mass="13707">MKSTVPVTGTSTQDQERGPGLIRPQTGADRPALGLDFTWAHTQVHLVRVLRGAGSFDVCVSERHTCYCLPQCLLADVVVPRCNECEEKQNAPTLGELGTSKNQVAVFKVKGPSVLNACQESLSKDIV</sequence>
<evidence type="ECO:0000256" key="1">
    <source>
        <dbReference type="SAM" id="MobiDB-lite"/>
    </source>
</evidence>
<proteinExistence type="predicted"/>
<dbReference type="AlphaFoldDB" id="A0AAV7RE45"/>
<protein>
    <submittedName>
        <fullName evidence="2">Uncharacterized protein</fullName>
    </submittedName>
</protein>